<organism evidence="2 3">
    <name type="scientific">Alkalihalophilus lindianensis</name>
    <dbReference type="NCBI Taxonomy" id="1630542"/>
    <lineage>
        <taxon>Bacteria</taxon>
        <taxon>Bacillati</taxon>
        <taxon>Bacillota</taxon>
        <taxon>Bacilli</taxon>
        <taxon>Bacillales</taxon>
        <taxon>Bacillaceae</taxon>
        <taxon>Alkalihalophilus</taxon>
    </lineage>
</organism>
<reference evidence="2 3" key="1">
    <citation type="submission" date="2023-10" db="EMBL/GenBank/DDBJ databases">
        <title>Screening of Alkalihalobacillus lindianensis BZ-TG-R113 and Its Alleviation of Salt Stress on Rapeseed Growth.</title>
        <authorList>
            <person name="Zhao B."/>
            <person name="Guo T."/>
        </authorList>
    </citation>
    <scope>NUCLEOTIDE SEQUENCE [LARGE SCALE GENOMIC DNA]</scope>
    <source>
        <strain evidence="2 3">BZ-TG-R113</strain>
    </source>
</reference>
<keyword evidence="1" id="KW-0472">Membrane</keyword>
<keyword evidence="1" id="KW-1133">Transmembrane helix</keyword>
<dbReference type="NCBIfam" id="TIGR04370">
    <property type="entry name" value="glyco_rpt_poly"/>
    <property type="match status" value="1"/>
</dbReference>
<feature type="transmembrane region" description="Helical" evidence="1">
    <location>
        <begin position="383"/>
        <end position="401"/>
    </location>
</feature>
<dbReference type="Proteomes" id="UP001287282">
    <property type="component" value="Unassembled WGS sequence"/>
</dbReference>
<dbReference type="EMBL" id="JAWJBA010000002">
    <property type="protein sequence ID" value="MDV2684407.1"/>
    <property type="molecule type" value="Genomic_DNA"/>
</dbReference>
<gene>
    <name evidence="2" type="ORF">RYX56_08490</name>
</gene>
<proteinExistence type="predicted"/>
<evidence type="ECO:0000256" key="1">
    <source>
        <dbReference type="SAM" id="Phobius"/>
    </source>
</evidence>
<feature type="transmembrane region" description="Helical" evidence="1">
    <location>
        <begin position="197"/>
        <end position="213"/>
    </location>
</feature>
<evidence type="ECO:0000313" key="3">
    <source>
        <dbReference type="Proteomes" id="UP001287282"/>
    </source>
</evidence>
<feature type="transmembrane region" description="Helical" evidence="1">
    <location>
        <begin position="219"/>
        <end position="235"/>
    </location>
</feature>
<evidence type="ECO:0000313" key="2">
    <source>
        <dbReference type="EMBL" id="MDV2684407.1"/>
    </source>
</evidence>
<feature type="transmembrane region" description="Helical" evidence="1">
    <location>
        <begin position="353"/>
        <end position="376"/>
    </location>
</feature>
<comment type="caution">
    <text evidence="2">The sequence shown here is derived from an EMBL/GenBank/DDBJ whole genome shotgun (WGS) entry which is preliminary data.</text>
</comment>
<feature type="transmembrane region" description="Helical" evidence="1">
    <location>
        <begin position="242"/>
        <end position="260"/>
    </location>
</feature>
<accession>A0ABU3X9W0</accession>
<feature type="transmembrane region" description="Helical" evidence="1">
    <location>
        <begin position="130"/>
        <end position="150"/>
    </location>
</feature>
<protein>
    <submittedName>
        <fullName evidence="2">O-antigen polymerase</fullName>
    </submittedName>
</protein>
<feature type="transmembrane region" description="Helical" evidence="1">
    <location>
        <begin position="93"/>
        <end position="110"/>
    </location>
</feature>
<feature type="transmembrane region" description="Helical" evidence="1">
    <location>
        <begin position="12"/>
        <end position="31"/>
    </location>
</feature>
<keyword evidence="1" id="KW-0812">Transmembrane</keyword>
<dbReference type="Pfam" id="PF14296">
    <property type="entry name" value="O-ag_pol_Wzy"/>
    <property type="match status" value="1"/>
</dbReference>
<feature type="transmembrane region" description="Helical" evidence="1">
    <location>
        <begin position="37"/>
        <end position="56"/>
    </location>
</feature>
<feature type="transmembrane region" description="Helical" evidence="1">
    <location>
        <begin position="170"/>
        <end position="190"/>
    </location>
</feature>
<sequence>MGNLNESNINKIYLKASLIILGFSFSIILLFWGPSLIGGILALSILVILSWFISGMNLLHPLTWFPPLFFMYSVSMPMLILVGEFPFNSIYEYTLFVQWVALLTFIIFVGRNSDLKKTYDLTILRNIKYILIPIFSVSLILSSVYLIYIYTRGLTSKYAIALDQSIYSSFHGFFSILVFSYLILFTYKLIKDQKFPKIFFIFTITFALLILIIAGERDILLRMILGTIFIVHFFHRRIKKKLILTMGIIGVFAISILSNMKNLAFGERESVRNESLIVDIFGGEFRSASRNLYTLISGSDSWTYFNGETLIWDLKIAAFINSTSPGAWFNQNFYPELVASGGGNGFSLVAEGYLNFGILGVILWFAILGLILKYLYKKAHTGLIWALIYIILIPIVIYANRGDFATILTYFSKHIALPLILVFFIKHILEKDTFILKKPRSEFIKNIDYMKAKQ</sequence>
<dbReference type="RefSeq" id="WP_317121639.1">
    <property type="nucleotide sequence ID" value="NZ_JAWJBA010000002.1"/>
</dbReference>
<keyword evidence="3" id="KW-1185">Reference proteome</keyword>
<feature type="transmembrane region" description="Helical" evidence="1">
    <location>
        <begin position="407"/>
        <end position="429"/>
    </location>
</feature>
<dbReference type="InterPro" id="IPR029468">
    <property type="entry name" value="O-ag_pol_Wzy"/>
</dbReference>
<feature type="transmembrane region" description="Helical" evidence="1">
    <location>
        <begin position="68"/>
        <end position="87"/>
    </location>
</feature>
<name>A0ABU3X9W0_9BACI</name>